<evidence type="ECO:0000313" key="8">
    <source>
        <dbReference type="Proteomes" id="UP001233999"/>
    </source>
</evidence>
<evidence type="ECO:0000256" key="3">
    <source>
        <dbReference type="ARBA" id="ARBA00023161"/>
    </source>
</evidence>
<feature type="region of interest" description="Disordered" evidence="5">
    <location>
        <begin position="1"/>
        <end position="37"/>
    </location>
</feature>
<dbReference type="Proteomes" id="UP001233999">
    <property type="component" value="Unassembled WGS sequence"/>
</dbReference>
<feature type="region of interest" description="Disordered" evidence="5">
    <location>
        <begin position="157"/>
        <end position="781"/>
    </location>
</feature>
<dbReference type="Pfam" id="PF03467">
    <property type="entry name" value="Smg4_UPF3"/>
    <property type="match status" value="1"/>
</dbReference>
<dbReference type="EMBL" id="JASPKZ010006064">
    <property type="protein sequence ID" value="KAJ9587781.1"/>
    <property type="molecule type" value="Genomic_DNA"/>
</dbReference>
<dbReference type="FunFam" id="3.30.70.330:FF:000717">
    <property type="entry name" value="regulator of nonsense transcripts 3B"/>
    <property type="match status" value="1"/>
</dbReference>
<dbReference type="GO" id="GO:0005737">
    <property type="term" value="C:cytoplasm"/>
    <property type="evidence" value="ECO:0007669"/>
    <property type="project" value="TreeGrafter"/>
</dbReference>
<feature type="compositionally biased region" description="Basic and acidic residues" evidence="5">
    <location>
        <begin position="688"/>
        <end position="706"/>
    </location>
</feature>
<feature type="compositionally biased region" description="Basic and acidic residues" evidence="5">
    <location>
        <begin position="283"/>
        <end position="349"/>
    </location>
</feature>
<dbReference type="InterPro" id="IPR035979">
    <property type="entry name" value="RBD_domain_sf"/>
</dbReference>
<proteinExistence type="inferred from homology"/>
<feature type="compositionally biased region" description="Basic and acidic residues" evidence="5">
    <location>
        <begin position="555"/>
        <end position="597"/>
    </location>
</feature>
<dbReference type="AlphaFoldDB" id="A0AAD7ZW40"/>
<feature type="compositionally biased region" description="Basic and acidic residues" evidence="5">
    <location>
        <begin position="11"/>
        <end position="33"/>
    </location>
</feature>
<protein>
    <recommendedName>
        <fullName evidence="6">UPF3 domain-containing protein</fullName>
    </recommendedName>
</protein>
<organism evidence="7 8">
    <name type="scientific">Diploptera punctata</name>
    <name type="common">Pacific beetle cockroach</name>
    <dbReference type="NCBI Taxonomy" id="6984"/>
    <lineage>
        <taxon>Eukaryota</taxon>
        <taxon>Metazoa</taxon>
        <taxon>Ecdysozoa</taxon>
        <taxon>Arthropoda</taxon>
        <taxon>Hexapoda</taxon>
        <taxon>Insecta</taxon>
        <taxon>Pterygota</taxon>
        <taxon>Neoptera</taxon>
        <taxon>Polyneoptera</taxon>
        <taxon>Dictyoptera</taxon>
        <taxon>Blattodea</taxon>
        <taxon>Blaberoidea</taxon>
        <taxon>Blaberidae</taxon>
        <taxon>Diplopterinae</taxon>
        <taxon>Diploptera</taxon>
    </lineage>
</organism>
<dbReference type="GO" id="GO:0000184">
    <property type="term" value="P:nuclear-transcribed mRNA catabolic process, nonsense-mediated decay"/>
    <property type="evidence" value="ECO:0007669"/>
    <property type="project" value="UniProtKB-KW"/>
</dbReference>
<feature type="compositionally biased region" description="Basic and acidic residues" evidence="5">
    <location>
        <begin position="427"/>
        <end position="453"/>
    </location>
</feature>
<dbReference type="GO" id="GO:0003729">
    <property type="term" value="F:mRNA binding"/>
    <property type="evidence" value="ECO:0007669"/>
    <property type="project" value="TreeGrafter"/>
</dbReference>
<dbReference type="GO" id="GO:0005730">
    <property type="term" value="C:nucleolus"/>
    <property type="evidence" value="ECO:0007669"/>
    <property type="project" value="TreeGrafter"/>
</dbReference>
<keyword evidence="4" id="KW-0539">Nucleus</keyword>
<evidence type="ECO:0000313" key="7">
    <source>
        <dbReference type="EMBL" id="KAJ9587781.1"/>
    </source>
</evidence>
<dbReference type="PANTHER" id="PTHR13112">
    <property type="entry name" value="UPF3 REGULATOR OF NONSENSE TRANSCRIPTS-LIKE PROTEIN"/>
    <property type="match status" value="1"/>
</dbReference>
<comment type="similarity">
    <text evidence="2">Belongs to the RENT3 family.</text>
</comment>
<feature type="compositionally biased region" description="Basic and acidic residues" evidence="5">
    <location>
        <begin position="640"/>
        <end position="681"/>
    </location>
</feature>
<name>A0AAD7ZW40_DIPPU</name>
<comment type="caution">
    <text evidence="7">The sequence shown here is derived from an EMBL/GenBank/DDBJ whole genome shotgun (WGS) entry which is preliminary data.</text>
</comment>
<dbReference type="Gene3D" id="3.30.70.330">
    <property type="match status" value="1"/>
</dbReference>
<evidence type="ECO:0000256" key="5">
    <source>
        <dbReference type="SAM" id="MobiDB-lite"/>
    </source>
</evidence>
<feature type="compositionally biased region" description="Basic and acidic residues" evidence="5">
    <location>
        <begin position="190"/>
        <end position="227"/>
    </location>
</feature>
<keyword evidence="3" id="KW-0866">Nonsense-mediated mRNA decay</keyword>
<feature type="compositionally biased region" description="Basic and acidic residues" evidence="5">
    <location>
        <begin position="250"/>
        <end position="275"/>
    </location>
</feature>
<evidence type="ECO:0000256" key="4">
    <source>
        <dbReference type="ARBA" id="ARBA00023242"/>
    </source>
</evidence>
<comment type="subcellular location">
    <subcellularLocation>
        <location evidence="1">Nucleus</location>
    </subcellularLocation>
</comment>
<feature type="domain" description="UPF3" evidence="6">
    <location>
        <begin position="35"/>
        <end position="194"/>
    </location>
</feature>
<evidence type="ECO:0000256" key="1">
    <source>
        <dbReference type="ARBA" id="ARBA00004123"/>
    </source>
</evidence>
<keyword evidence="8" id="KW-1185">Reference proteome</keyword>
<feature type="compositionally biased region" description="Basic and acidic residues" evidence="5">
    <location>
        <begin position="614"/>
        <end position="627"/>
    </location>
</feature>
<reference evidence="7" key="2">
    <citation type="submission" date="2023-05" db="EMBL/GenBank/DDBJ databases">
        <authorList>
            <person name="Fouks B."/>
        </authorList>
    </citation>
    <scope>NUCLEOTIDE SEQUENCE</scope>
    <source>
        <strain evidence="7">Stay&amp;Tobe</strain>
        <tissue evidence="7">Testes</tissue>
    </source>
</reference>
<dbReference type="GO" id="GO:0045727">
    <property type="term" value="P:positive regulation of translation"/>
    <property type="evidence" value="ECO:0007669"/>
    <property type="project" value="TreeGrafter"/>
</dbReference>
<reference evidence="7" key="1">
    <citation type="journal article" date="2023" name="IScience">
        <title>Live-bearing cockroach genome reveals convergent evolutionary mechanisms linked to viviparity in insects and beyond.</title>
        <authorList>
            <person name="Fouks B."/>
            <person name="Harrison M.C."/>
            <person name="Mikhailova A.A."/>
            <person name="Marchal E."/>
            <person name="English S."/>
            <person name="Carruthers M."/>
            <person name="Jennings E.C."/>
            <person name="Chiamaka E.L."/>
            <person name="Frigard R.A."/>
            <person name="Pippel M."/>
            <person name="Attardo G.M."/>
            <person name="Benoit J.B."/>
            <person name="Bornberg-Bauer E."/>
            <person name="Tobe S.S."/>
        </authorList>
    </citation>
    <scope>NUCLEOTIDE SEQUENCE</scope>
    <source>
        <strain evidence="7">Stay&amp;Tobe</strain>
    </source>
</reference>
<feature type="compositionally biased region" description="Basic and acidic residues" evidence="5">
    <location>
        <begin position="377"/>
        <end position="387"/>
    </location>
</feature>
<dbReference type="InterPro" id="IPR005120">
    <property type="entry name" value="UPF3_dom"/>
</dbReference>
<dbReference type="PANTHER" id="PTHR13112:SF0">
    <property type="entry name" value="FI21285P1"/>
    <property type="match status" value="1"/>
</dbReference>
<accession>A0AAD7ZW40</accession>
<dbReference type="SUPFAM" id="SSF54928">
    <property type="entry name" value="RNA-binding domain, RBD"/>
    <property type="match status" value="1"/>
</dbReference>
<feature type="compositionally biased region" description="Acidic residues" evidence="5">
    <location>
        <begin position="1"/>
        <end position="10"/>
    </location>
</feature>
<sequence length="781" mass="91031">MTEVSTEEPETVTKKPETTTDHEKPREKKERIRPPTKVVIRRLPPSLTKESFINQVSPLPEYDYLYFVHPDKSLGPFAFSRAYINFIKQEDIFTFKEQFDNYTFMDKKGNEYPAVVEFAPFQRLPKKRLGRKKDLKMGTLEQDPAYVSFLESREARSTESRSAQHCPLEYFPPPENSEKKITTTPLLDFLRQRRAERQRMRDERREERRRKDQERKRLKDADRDRRRVTGKPESGSVRDASSDTVLKVLRNPEHEKETKDDSNKGGANKENKDKVQTLGPGTKKREDDRQRINIRDKERERKDRQIQDTRPRENKGHGSIKSYRDDRQKQMEIRAQRKLPDDQRRKPSFERGQSQTKSSENRQNFESDKIQNTTKTSDTRRSQEFDRSQGPSRSNKGKEYERMDHRKHYQSSDIHKTNERYQNQTSRDGEYRRSYKDSDYKRTSYNKDGDQKRNSYVKSSRVFGETDSRKSSTDQRNYKDDEMKQKKEESSKSEKQGETKKWEQMGAKPKKKTTSDENENSEINEEKMNEVESNEESSSNKTERRNSLESTEFSKSSETKQADDREKSEECDEGKCCVSEEKLEVNETDKDENKKAESASSGHTYGAKPSKRRGSLDSGDHESEGSKGMRRSATGSDWSMDSKLKRNHSLDLDGHSWEIGDGDGKSLDKSETRKDRDDKGTDTCGNGENKRDPRLERRIRNKDRPSIEIYRPGMGRFSLQRKEREKGSGSAAGSSVDQESPSSSPSPTPTYTNRIIGNPKSSKSVTELRSMTFKRSISREK</sequence>
<evidence type="ECO:0000256" key="2">
    <source>
        <dbReference type="ARBA" id="ARBA00005991"/>
    </source>
</evidence>
<feature type="compositionally biased region" description="Basic and acidic residues" evidence="5">
    <location>
        <begin position="359"/>
        <end position="369"/>
    </location>
</feature>
<evidence type="ECO:0000259" key="6">
    <source>
        <dbReference type="Pfam" id="PF03467"/>
    </source>
</evidence>
<dbReference type="InterPro" id="IPR039722">
    <property type="entry name" value="Upf3"/>
</dbReference>
<feature type="compositionally biased region" description="Polar residues" evidence="5">
    <location>
        <begin position="751"/>
        <end position="775"/>
    </location>
</feature>
<dbReference type="InterPro" id="IPR012677">
    <property type="entry name" value="Nucleotide-bd_a/b_plait_sf"/>
</dbReference>
<feature type="compositionally biased region" description="Basic and acidic residues" evidence="5">
    <location>
        <begin position="464"/>
        <end position="503"/>
    </location>
</feature>
<gene>
    <name evidence="7" type="ORF">L9F63_018807</name>
</gene>